<dbReference type="PANTHER" id="PTHR47534">
    <property type="entry name" value="YALI0E05731P"/>
    <property type="match status" value="1"/>
</dbReference>
<comment type="caution">
    <text evidence="2">The sequence shown here is derived from an EMBL/GenBank/DDBJ whole genome shotgun (WGS) entry which is preliminary data.</text>
</comment>
<evidence type="ECO:0000256" key="1">
    <source>
        <dbReference type="ARBA" id="ARBA00023002"/>
    </source>
</evidence>
<dbReference type="RefSeq" id="XP_043041962.1">
    <property type="nucleotide sequence ID" value="XM_043181962.1"/>
</dbReference>
<dbReference type="GeneID" id="66104258"/>
<gene>
    <name evidence="2" type="ORF">BT62DRAFT_707576</name>
</gene>
<dbReference type="EMBL" id="MU250529">
    <property type="protein sequence ID" value="KAG7448462.1"/>
    <property type="molecule type" value="Genomic_DNA"/>
</dbReference>
<dbReference type="InterPro" id="IPR052228">
    <property type="entry name" value="Sec_Metab_Biosynth_Oxidored"/>
</dbReference>
<dbReference type="Proteomes" id="UP000812287">
    <property type="component" value="Unassembled WGS sequence"/>
</dbReference>
<keyword evidence="3" id="KW-1185">Reference proteome</keyword>
<dbReference type="OrthoDB" id="2898509at2759"/>
<keyword evidence="1" id="KW-0560">Oxidoreductase</keyword>
<dbReference type="GO" id="GO:0016491">
    <property type="term" value="F:oxidoreductase activity"/>
    <property type="evidence" value="ECO:0007669"/>
    <property type="project" value="UniProtKB-KW"/>
</dbReference>
<name>A0A9P8AW12_9AGAR</name>
<evidence type="ECO:0000313" key="3">
    <source>
        <dbReference type="Proteomes" id="UP000812287"/>
    </source>
</evidence>
<reference evidence="2" key="1">
    <citation type="submission" date="2020-11" db="EMBL/GenBank/DDBJ databases">
        <title>Adaptations for nitrogen fixation in a non-lichenized fungal sporocarp promotes dispersal by wood-feeding termites.</title>
        <authorList>
            <consortium name="DOE Joint Genome Institute"/>
            <person name="Koch R.A."/>
            <person name="Yoon G."/>
            <person name="Arayal U."/>
            <person name="Lail K."/>
            <person name="Amirebrahimi M."/>
            <person name="Labutti K."/>
            <person name="Lipzen A."/>
            <person name="Riley R."/>
            <person name="Barry K."/>
            <person name="Henrissat B."/>
            <person name="Grigoriev I.V."/>
            <person name="Herr J.R."/>
            <person name="Aime M.C."/>
        </authorList>
    </citation>
    <scope>NUCLEOTIDE SEQUENCE</scope>
    <source>
        <strain evidence="2">MCA 3950</strain>
    </source>
</reference>
<dbReference type="SUPFAM" id="SSF51735">
    <property type="entry name" value="NAD(P)-binding Rossmann-fold domains"/>
    <property type="match status" value="1"/>
</dbReference>
<organism evidence="2 3">
    <name type="scientific">Guyanagaster necrorhizus</name>
    <dbReference type="NCBI Taxonomy" id="856835"/>
    <lineage>
        <taxon>Eukaryota</taxon>
        <taxon>Fungi</taxon>
        <taxon>Dikarya</taxon>
        <taxon>Basidiomycota</taxon>
        <taxon>Agaricomycotina</taxon>
        <taxon>Agaricomycetes</taxon>
        <taxon>Agaricomycetidae</taxon>
        <taxon>Agaricales</taxon>
        <taxon>Marasmiineae</taxon>
        <taxon>Physalacriaceae</taxon>
        <taxon>Guyanagaster</taxon>
    </lineage>
</organism>
<dbReference type="Gene3D" id="3.40.50.720">
    <property type="entry name" value="NAD(P)-binding Rossmann-like Domain"/>
    <property type="match status" value="1"/>
</dbReference>
<dbReference type="InterPro" id="IPR036291">
    <property type="entry name" value="NAD(P)-bd_dom_sf"/>
</dbReference>
<protein>
    <submittedName>
        <fullName evidence="2">Uncharacterized protein</fullName>
    </submittedName>
</protein>
<dbReference type="AlphaFoldDB" id="A0A9P8AW12"/>
<evidence type="ECO:0000313" key="2">
    <source>
        <dbReference type="EMBL" id="KAG7448462.1"/>
    </source>
</evidence>
<accession>A0A9P8AW12</accession>
<sequence length="118" mass="13834">MAYSLDNDIMVEEYAKRNPAIEFTHIRPGFVNTPGNHNYTLWLLRLFSPLVDFIIRRFMTSPEECAECMLFALIEGNERFYLRDYKGNPCQLPSKKYSFSDEQKQAVWNHSVEVTQCG</sequence>
<dbReference type="PANTHER" id="PTHR47534:SF3">
    <property type="entry name" value="ALCOHOL DEHYDROGENASE-LIKE C-TERMINAL DOMAIN-CONTAINING PROTEIN"/>
    <property type="match status" value="1"/>
</dbReference>
<proteinExistence type="predicted"/>